<proteinExistence type="predicted"/>
<evidence type="ECO:0000313" key="4">
    <source>
        <dbReference type="Proteomes" id="UP001277561"/>
    </source>
</evidence>
<feature type="compositionally biased region" description="Acidic residues" evidence="1">
    <location>
        <begin position="189"/>
        <end position="201"/>
    </location>
</feature>
<evidence type="ECO:0000256" key="1">
    <source>
        <dbReference type="SAM" id="MobiDB-lite"/>
    </source>
</evidence>
<comment type="caution">
    <text evidence="2">The sequence shown here is derived from an EMBL/GenBank/DDBJ whole genome shotgun (WGS) entry which is preliminary data.</text>
</comment>
<evidence type="ECO:0000313" key="3">
    <source>
        <dbReference type="EMBL" id="MDX8332414.1"/>
    </source>
</evidence>
<dbReference type="RefSeq" id="WP_234625010.1">
    <property type="nucleotide sequence ID" value="NZ_CP192770.1"/>
</dbReference>
<organism evidence="2">
    <name type="scientific">Agrobacterium rosae</name>
    <dbReference type="NCBI Taxonomy" id="1972867"/>
    <lineage>
        <taxon>Bacteria</taxon>
        <taxon>Pseudomonadati</taxon>
        <taxon>Pseudomonadota</taxon>
        <taxon>Alphaproteobacteria</taxon>
        <taxon>Hyphomicrobiales</taxon>
        <taxon>Rhizobiaceae</taxon>
        <taxon>Rhizobium/Agrobacterium group</taxon>
        <taxon>Agrobacterium</taxon>
    </lineage>
</organism>
<dbReference type="EMBL" id="JAVRAF010000014">
    <property type="protein sequence ID" value="MDX8305206.1"/>
    <property type="molecule type" value="Genomic_DNA"/>
</dbReference>
<accession>A0AAW9FJA4</accession>
<gene>
    <name evidence="2" type="ORF">RMR22_23430</name>
    <name evidence="3" type="ORF">RMS29_24710</name>
</gene>
<sequence length="201" mass="22121">MEVVRDKEHAKPLVDARRLTRKAKPLVAPADAISAIRESKVMTEDQVNQLELCPTFQTQDYVIFLINDTSGNEPKLVLWAYAEKLSDNSGFLLSYGSGSANTVMKIRACAKLTLDPSLQNARFQVACELNDDGEEVTFKNDLQNEQFASSMTEIVNVEGGGRSRLAISSTEEHLHDVHDQPSQETSAAEVEEDFSDDGGGD</sequence>
<dbReference type="EMBL" id="JAVRAD010000017">
    <property type="protein sequence ID" value="MDX8332414.1"/>
    <property type="molecule type" value="Genomic_DNA"/>
</dbReference>
<name>A0AAW9FJA4_9HYPH</name>
<protein>
    <recommendedName>
        <fullName evidence="5">ADF-H domain-containing protein</fullName>
    </recommendedName>
</protein>
<feature type="compositionally biased region" description="Basic and acidic residues" evidence="1">
    <location>
        <begin position="172"/>
        <end position="181"/>
    </location>
</feature>
<dbReference type="Proteomes" id="UP001277561">
    <property type="component" value="Unassembled WGS sequence"/>
</dbReference>
<reference evidence="2 4" key="1">
    <citation type="journal article" date="2023" name="Phytobiomes J">
        <title>Deciphering the key players within the bacterial microbiota associated with aerial crown gall tumors on rhododendron: Insights into the gallobiome.</title>
        <authorList>
            <person name="Kuzmanovic N."/>
            <person name="Nesme J."/>
            <person name="Wolf J."/>
            <person name="Neumann-Schaal M."/>
            <person name="Petersen J."/>
            <person name="Fernandez-Gnecco G."/>
            <person name="Sproeer C."/>
            <person name="Bunk B."/>
            <person name="Overmann J."/>
            <person name="Sorensen S.J."/>
            <person name="Idczak E."/>
            <person name="Smalla K."/>
        </authorList>
    </citation>
    <scope>NUCLEOTIDE SEQUENCE</scope>
    <source>
        <strain evidence="2">Rho-11.1</strain>
        <strain evidence="4">rho-14.1</strain>
        <strain evidence="3">Rho-14.1</strain>
    </source>
</reference>
<feature type="region of interest" description="Disordered" evidence="1">
    <location>
        <begin position="172"/>
        <end position="201"/>
    </location>
</feature>
<evidence type="ECO:0000313" key="2">
    <source>
        <dbReference type="EMBL" id="MDX8305206.1"/>
    </source>
</evidence>
<dbReference type="AlphaFoldDB" id="A0AAW9FJA4"/>
<keyword evidence="4" id="KW-1185">Reference proteome</keyword>
<evidence type="ECO:0008006" key="5">
    <source>
        <dbReference type="Google" id="ProtNLM"/>
    </source>
</evidence>